<keyword evidence="3" id="KW-1185">Reference proteome</keyword>
<sequence>MAVKHQLYWQNENSTSRSDLALVMSAPWWARNSMRLGRVKVQGRSVILDEPVSVEELVGRVERHLGLSQVQVEYPSSVFLTVAICTEPGGSMLIGRDVDVYFTISCSSFFCILVITSILIPR</sequence>
<dbReference type="SUPFAM" id="SSF102705">
    <property type="entry name" value="NIF3 (NGG1p interacting factor 3)-like"/>
    <property type="match status" value="1"/>
</dbReference>
<dbReference type="Gene3D" id="3.40.1390.30">
    <property type="entry name" value="NIF3 (NGG1p interacting factor 3)-like"/>
    <property type="match status" value="1"/>
</dbReference>
<gene>
    <name evidence="2" type="ORF">EV421DRAFT_201369</name>
</gene>
<feature type="transmembrane region" description="Helical" evidence="1">
    <location>
        <begin position="100"/>
        <end position="120"/>
    </location>
</feature>
<protein>
    <submittedName>
        <fullName evidence="2">Uncharacterized protein</fullName>
    </submittedName>
</protein>
<evidence type="ECO:0000256" key="1">
    <source>
        <dbReference type="SAM" id="Phobius"/>
    </source>
</evidence>
<evidence type="ECO:0000313" key="2">
    <source>
        <dbReference type="EMBL" id="KAK0431058.1"/>
    </source>
</evidence>
<dbReference type="AlphaFoldDB" id="A0AA39MEQ0"/>
<evidence type="ECO:0000313" key="3">
    <source>
        <dbReference type="Proteomes" id="UP001175226"/>
    </source>
</evidence>
<keyword evidence="1" id="KW-1133">Transmembrane helix</keyword>
<organism evidence="2 3">
    <name type="scientific">Armillaria borealis</name>
    <dbReference type="NCBI Taxonomy" id="47425"/>
    <lineage>
        <taxon>Eukaryota</taxon>
        <taxon>Fungi</taxon>
        <taxon>Dikarya</taxon>
        <taxon>Basidiomycota</taxon>
        <taxon>Agaricomycotina</taxon>
        <taxon>Agaricomycetes</taxon>
        <taxon>Agaricomycetidae</taxon>
        <taxon>Agaricales</taxon>
        <taxon>Marasmiineae</taxon>
        <taxon>Physalacriaceae</taxon>
        <taxon>Armillaria</taxon>
    </lineage>
</organism>
<keyword evidence="1" id="KW-0812">Transmembrane</keyword>
<keyword evidence="1" id="KW-0472">Membrane</keyword>
<reference evidence="2" key="1">
    <citation type="submission" date="2023-06" db="EMBL/GenBank/DDBJ databases">
        <authorList>
            <consortium name="Lawrence Berkeley National Laboratory"/>
            <person name="Ahrendt S."/>
            <person name="Sahu N."/>
            <person name="Indic B."/>
            <person name="Wong-Bajracharya J."/>
            <person name="Merenyi Z."/>
            <person name="Ke H.-M."/>
            <person name="Monk M."/>
            <person name="Kocsube S."/>
            <person name="Drula E."/>
            <person name="Lipzen A."/>
            <person name="Balint B."/>
            <person name="Henrissat B."/>
            <person name="Andreopoulos B."/>
            <person name="Martin F.M."/>
            <person name="Harder C.B."/>
            <person name="Rigling D."/>
            <person name="Ford K.L."/>
            <person name="Foster G.D."/>
            <person name="Pangilinan J."/>
            <person name="Papanicolaou A."/>
            <person name="Barry K."/>
            <person name="LaButti K."/>
            <person name="Viragh M."/>
            <person name="Koriabine M."/>
            <person name="Yan M."/>
            <person name="Riley R."/>
            <person name="Champramary S."/>
            <person name="Plett K.L."/>
            <person name="Tsai I.J."/>
            <person name="Slot J."/>
            <person name="Sipos G."/>
            <person name="Plett J."/>
            <person name="Nagy L.G."/>
            <person name="Grigoriev I.V."/>
        </authorList>
    </citation>
    <scope>NUCLEOTIDE SEQUENCE</scope>
    <source>
        <strain evidence="2">FPL87.14</strain>
    </source>
</reference>
<comment type="caution">
    <text evidence="2">The sequence shown here is derived from an EMBL/GenBank/DDBJ whole genome shotgun (WGS) entry which is preliminary data.</text>
</comment>
<name>A0AA39MEQ0_9AGAR</name>
<accession>A0AA39MEQ0</accession>
<dbReference type="InterPro" id="IPR036069">
    <property type="entry name" value="DUF34/NIF3_sf"/>
</dbReference>
<dbReference type="Proteomes" id="UP001175226">
    <property type="component" value="Unassembled WGS sequence"/>
</dbReference>
<proteinExistence type="predicted"/>
<dbReference type="EMBL" id="JAUEPT010000124">
    <property type="protein sequence ID" value="KAK0431058.1"/>
    <property type="molecule type" value="Genomic_DNA"/>
</dbReference>